<evidence type="ECO:0000313" key="1">
    <source>
        <dbReference type="EMBL" id="MBB5035734.1"/>
    </source>
</evidence>
<accession>A0A7W8DMR1</accession>
<name>A0A7W8DMR1_9BACT</name>
<dbReference type="EMBL" id="JACHIG010000026">
    <property type="protein sequence ID" value="MBB5035734.1"/>
    <property type="molecule type" value="Genomic_DNA"/>
</dbReference>
<comment type="caution">
    <text evidence="1">The sequence shown here is derived from an EMBL/GenBank/DDBJ whole genome shotgun (WGS) entry which is preliminary data.</text>
</comment>
<dbReference type="Proteomes" id="UP000590740">
    <property type="component" value="Unassembled WGS sequence"/>
</dbReference>
<evidence type="ECO:0000313" key="2">
    <source>
        <dbReference type="Proteomes" id="UP000590740"/>
    </source>
</evidence>
<keyword evidence="2" id="KW-1185">Reference proteome</keyword>
<protein>
    <submittedName>
        <fullName evidence="1">Uncharacterized protein</fullName>
    </submittedName>
</protein>
<organism evidence="1 2">
    <name type="scientific">Prosthecobacter vanneervenii</name>
    <dbReference type="NCBI Taxonomy" id="48466"/>
    <lineage>
        <taxon>Bacteria</taxon>
        <taxon>Pseudomonadati</taxon>
        <taxon>Verrucomicrobiota</taxon>
        <taxon>Verrucomicrobiia</taxon>
        <taxon>Verrucomicrobiales</taxon>
        <taxon>Verrucomicrobiaceae</taxon>
        <taxon>Prosthecobacter</taxon>
    </lineage>
</organism>
<gene>
    <name evidence="1" type="ORF">HNQ65_005348</name>
</gene>
<reference evidence="1 2" key="1">
    <citation type="submission" date="2020-08" db="EMBL/GenBank/DDBJ databases">
        <title>Genomic Encyclopedia of Type Strains, Phase IV (KMG-IV): sequencing the most valuable type-strain genomes for metagenomic binning, comparative biology and taxonomic classification.</title>
        <authorList>
            <person name="Goeker M."/>
        </authorList>
    </citation>
    <scope>NUCLEOTIDE SEQUENCE [LARGE SCALE GENOMIC DNA]</scope>
    <source>
        <strain evidence="1 2">DSM 12252</strain>
    </source>
</reference>
<dbReference type="AlphaFoldDB" id="A0A7W8DMR1"/>
<proteinExistence type="predicted"/>
<sequence length="878" mass="92124">MTYSFADTSTPMFGDSTLSIQGDTYTWSSATEDSTWHYDTYTDNANANSQTVTVKGLLGASWAMVSGPGTATTISGHIQNGVYGENHQTFSGDGSWVVSAVTYTHREMLVDYSMQDNGLGDLYLGSVGYDNYTGANGTLNNWWYANGDSHSTFTGGTTPFSQQPSLTVFGTTYQFNDSTSYSDNTSDGSDSGWTDNYHGPNGRTLQLVHHNTYFLQVWDPFLGTVGSNAVTAMPNASLTGITWRARSAPTFAKPQLWLDEKLLNWQSGSITTAGLLTDTYSGAGITLTIQAQVSDYFAAGSTTTAIVTFTSGATGSGTLAQNQVFSLSGHTLRNAEPNHSSPWFTGTNTILKVAGVNFAFKGGFQDSLGNRTDVFASPQTGTLSISGTTATSSVGTVKLVQNGTIRSGTYSNGQFTVTGNLLIYPLGTQPSVYGPPAFWVRGELYLRNATTPTNYATASSGHSLTLTGTDAWILAGTDATGDFGGTCSTDPVGIFLVQDALGATTVPVIPANADGTVFLDWSAPPSGMPPAVIENNHILVYLGTATEDTSNTASAAYYGSATVSDQTPWLLKLRTDGSGVATFTDYSTGTSTTGSYSTQTHLFQTANAASDFPMPVYGVDPNANNAVWSQILPPSTTGLPATFLVNGKVWRYSGTDSGANAVSGGNAVYQGYYSSSVGTQTLTVSAEDPETHRRTLTVIDPFTGSGSGTPIHGTLNNVRGSARMSDGSEVYSGSFSGKQFNPQLNNTGLLSVPSDLDVIGNVITFGSLSDSSATAGATLQYEDTSFSGSITASLYSLLARSQARWQWSHASSDGSWKNPVPVMQLDAGHTLNLYPASTSATPSPGVVLNPAGASSFRGPVRVLPAGDLPMDFTSGPQP</sequence>